<evidence type="ECO:0000259" key="2">
    <source>
        <dbReference type="Pfam" id="PF03787"/>
    </source>
</evidence>
<dbReference type="PANTHER" id="PTHR35579">
    <property type="entry name" value="CRISPR SYSTEM CMS ENDORIBONUCLEASE CSM3"/>
    <property type="match status" value="1"/>
</dbReference>
<dbReference type="RefSeq" id="WP_048088766.1">
    <property type="nucleotide sequence ID" value="NZ_JMIY01000001.1"/>
</dbReference>
<evidence type="ECO:0000313" key="4">
    <source>
        <dbReference type="Proteomes" id="UP000027153"/>
    </source>
</evidence>
<dbReference type="InterPro" id="IPR052216">
    <property type="entry name" value="CRISPR_Csm3_endoribonuclease"/>
</dbReference>
<comment type="caution">
    <text evidence="3">The sequence shown here is derived from an EMBL/GenBank/DDBJ whole genome shotgun (WGS) entry which is preliminary data.</text>
</comment>
<accession>A0A062V7W5</accession>
<evidence type="ECO:0000256" key="1">
    <source>
        <dbReference type="ARBA" id="ARBA00023118"/>
    </source>
</evidence>
<dbReference type="PANTHER" id="PTHR35579:SF3">
    <property type="entry name" value="CRISPR SYSTEM CMS ENDORIBONUCLEASE CSM3"/>
    <property type="match status" value="1"/>
</dbReference>
<dbReference type="AlphaFoldDB" id="A0A062V7W5"/>
<dbReference type="CDD" id="cd09726">
    <property type="entry name" value="RAMP_I_III"/>
    <property type="match status" value="1"/>
</dbReference>
<dbReference type="EMBL" id="JMIY01000001">
    <property type="protein sequence ID" value="KCZ73382.1"/>
    <property type="molecule type" value="Genomic_DNA"/>
</dbReference>
<proteinExistence type="predicted"/>
<feature type="domain" description="CRISPR type III-associated protein" evidence="2">
    <location>
        <begin position="17"/>
        <end position="223"/>
    </location>
</feature>
<gene>
    <name evidence="3" type="ORF">ANME2D_00448</name>
</gene>
<keyword evidence="1" id="KW-0051">Antiviral defense</keyword>
<keyword evidence="4" id="KW-1185">Reference proteome</keyword>
<sequence>MPDFDVFENRWTISAALELETPLRIGGGQNAAAYSISAAPVLQTYNAQMQAYEPYIPGSSLKGVLRSTVERIIRTFNDNKSCISVSDTGAREKTPCRECISCGIFGSMKAGAKIRVRDLHLSKSSMGLYGSVKEQPHCATKYKIYDGKFNVQTRTRSLRNKRIEVADTFLRTEETVTSGICFDIQIDIDNADEKEIGLVLLALDEFNNKRINLGGGTSRGNGFADIRDIAVMKKSIDERFKISESPYDAGVLMREGKKYLKTIDSGKDPDRRDFDIYYKAHSAEKIPEGHIVALLKVTALSDFIMPGVEEETVTSGGLPVIPGSTIKGYLRHSLIDKGADANKIKEIFGFTERDSHRSRLLVSDAYSDILDDPNKIPSGSVLKMWMVFDNMTREEVHLIEDIIKKNSLVVTGKTSAKWDAAARSAKNNIVKMEFESVDIFKTSSYLAGI</sequence>
<dbReference type="OrthoDB" id="44077at2157"/>
<dbReference type="Proteomes" id="UP000027153">
    <property type="component" value="Unassembled WGS sequence"/>
</dbReference>
<evidence type="ECO:0000313" key="3">
    <source>
        <dbReference type="EMBL" id="KCZ73382.1"/>
    </source>
</evidence>
<protein>
    <submittedName>
        <fullName evidence="3">Putative RAMP superfamily protein probably involved in DNA repair</fullName>
    </submittedName>
</protein>
<name>A0A062V7W5_9EURY</name>
<dbReference type="GO" id="GO:0051607">
    <property type="term" value="P:defense response to virus"/>
    <property type="evidence" value="ECO:0007669"/>
    <property type="project" value="UniProtKB-KW"/>
</dbReference>
<dbReference type="InterPro" id="IPR005537">
    <property type="entry name" value="RAMP_III_fam"/>
</dbReference>
<organism evidence="3 4">
    <name type="scientific">Candidatus Methanoperedens nitratireducens</name>
    <dbReference type="NCBI Taxonomy" id="1392998"/>
    <lineage>
        <taxon>Archaea</taxon>
        <taxon>Methanobacteriati</taxon>
        <taxon>Methanobacteriota</taxon>
        <taxon>Stenosarchaea group</taxon>
        <taxon>Methanomicrobia</taxon>
        <taxon>Methanosarcinales</taxon>
        <taxon>ANME-2 cluster</taxon>
        <taxon>Candidatus Methanoperedentaceae</taxon>
        <taxon>Candidatus Methanoperedens</taxon>
    </lineage>
</organism>
<reference evidence="3 4" key="1">
    <citation type="journal article" date="2013" name="Nature">
        <title>Anaerobic oxidation of methane coupled to nitrate reduction in a novel archaeal lineage.</title>
        <authorList>
            <person name="Haroon M.F."/>
            <person name="Hu S."/>
            <person name="Shi Y."/>
            <person name="Imelfort M."/>
            <person name="Keller J."/>
            <person name="Hugenholtz P."/>
            <person name="Yuan Z."/>
            <person name="Tyson G.W."/>
        </authorList>
    </citation>
    <scope>NUCLEOTIDE SEQUENCE [LARGE SCALE GENOMIC DNA]</scope>
    <source>
        <strain evidence="3 4">ANME-2d</strain>
    </source>
</reference>
<feature type="domain" description="CRISPR type III-associated protein" evidence="2">
    <location>
        <begin position="297"/>
        <end position="369"/>
    </location>
</feature>
<dbReference type="Pfam" id="PF03787">
    <property type="entry name" value="RAMPs"/>
    <property type="match status" value="2"/>
</dbReference>